<organism evidence="1 3">
    <name type="scientific">Didymodactylos carnosus</name>
    <dbReference type="NCBI Taxonomy" id="1234261"/>
    <lineage>
        <taxon>Eukaryota</taxon>
        <taxon>Metazoa</taxon>
        <taxon>Spiralia</taxon>
        <taxon>Gnathifera</taxon>
        <taxon>Rotifera</taxon>
        <taxon>Eurotatoria</taxon>
        <taxon>Bdelloidea</taxon>
        <taxon>Philodinida</taxon>
        <taxon>Philodinidae</taxon>
        <taxon>Didymodactylos</taxon>
    </lineage>
</organism>
<gene>
    <name evidence="1" type="ORF">GPM918_LOCUS40279</name>
    <name evidence="2" type="ORF">SRO942_LOCUS41209</name>
</gene>
<dbReference type="EMBL" id="CAJOBC010095326">
    <property type="protein sequence ID" value="CAF4431942.1"/>
    <property type="molecule type" value="Genomic_DNA"/>
</dbReference>
<proteinExistence type="predicted"/>
<evidence type="ECO:0000313" key="2">
    <source>
        <dbReference type="EMBL" id="CAF4431942.1"/>
    </source>
</evidence>
<dbReference type="Proteomes" id="UP000663829">
    <property type="component" value="Unassembled WGS sequence"/>
</dbReference>
<accession>A0A815YFK8</accession>
<comment type="caution">
    <text evidence="1">The sequence shown here is derived from an EMBL/GenBank/DDBJ whole genome shotgun (WGS) entry which is preliminary data.</text>
</comment>
<keyword evidence="3" id="KW-1185">Reference proteome</keyword>
<evidence type="ECO:0000313" key="3">
    <source>
        <dbReference type="Proteomes" id="UP000663829"/>
    </source>
</evidence>
<evidence type="ECO:0000313" key="1">
    <source>
        <dbReference type="EMBL" id="CAF1569154.1"/>
    </source>
</evidence>
<name>A0A815YFK8_9BILA</name>
<feature type="non-terminal residue" evidence="1">
    <location>
        <position position="1"/>
    </location>
</feature>
<dbReference type="Proteomes" id="UP000681722">
    <property type="component" value="Unassembled WGS sequence"/>
</dbReference>
<sequence length="44" mass="5197">HSQDCIEPFMQVIDVFQFDIDKCLNDDIILNDNDKIELDKVDEL</sequence>
<protein>
    <submittedName>
        <fullName evidence="1">Uncharacterized protein</fullName>
    </submittedName>
</protein>
<dbReference type="AlphaFoldDB" id="A0A815YFK8"/>
<dbReference type="EMBL" id="CAJNOQ010029511">
    <property type="protein sequence ID" value="CAF1569154.1"/>
    <property type="molecule type" value="Genomic_DNA"/>
</dbReference>
<reference evidence="1" key="1">
    <citation type="submission" date="2021-02" db="EMBL/GenBank/DDBJ databases">
        <authorList>
            <person name="Nowell W R."/>
        </authorList>
    </citation>
    <scope>NUCLEOTIDE SEQUENCE</scope>
</reference>